<feature type="domain" description="Amine oxidase" evidence="1">
    <location>
        <begin position="15"/>
        <end position="405"/>
    </location>
</feature>
<keyword evidence="3" id="KW-1185">Reference proteome</keyword>
<evidence type="ECO:0000313" key="3">
    <source>
        <dbReference type="Proteomes" id="UP000282574"/>
    </source>
</evidence>
<dbReference type="AlphaFoldDB" id="A0AB37UQ07"/>
<reference evidence="2 3" key="1">
    <citation type="journal article" date="2019" name="Genome Biol. Evol.">
        <title>Day and night: Metabolic profiles and evolutionary relationships of six axenic non-marine cyanobacteria.</title>
        <authorList>
            <person name="Will S.E."/>
            <person name="Henke P."/>
            <person name="Boedeker C."/>
            <person name="Huang S."/>
            <person name="Brinkmann H."/>
            <person name="Rohde M."/>
            <person name="Jarek M."/>
            <person name="Friedl T."/>
            <person name="Seufert S."/>
            <person name="Schumacher M."/>
            <person name="Overmann J."/>
            <person name="Neumann-Schaal M."/>
            <person name="Petersen J."/>
        </authorList>
    </citation>
    <scope>NUCLEOTIDE SEQUENCE [LARGE SCALE GENOMIC DNA]</scope>
    <source>
        <strain evidence="2 3">SAG 39.79</strain>
    </source>
</reference>
<protein>
    <submittedName>
        <fullName evidence="2">Oxidoreductase</fullName>
    </submittedName>
</protein>
<dbReference type="PANTHER" id="PTHR42923:SF46">
    <property type="entry name" value="AMINE OXIDASE"/>
    <property type="match status" value="1"/>
</dbReference>
<dbReference type="InterPro" id="IPR002937">
    <property type="entry name" value="Amino_oxidase"/>
</dbReference>
<evidence type="ECO:0000259" key="1">
    <source>
        <dbReference type="Pfam" id="PF01593"/>
    </source>
</evidence>
<sequence length="434" mass="49594">MNKAMNLLIIGGGATGLASAYIAAKRGEKVTLLEASSKLGGLLSTFDIGGTKLECFYHHFFTHDAEINWLLKELNLSQDVRFVETKMGMYRYGNIHPFTTTKDLLQFPKLSLLDKIRFGLTSLFLSKQRKWQKYENISALEWFYKWAGRRVTNTIWYPMLEIKFGEYAAKIPLAWMIGRMTQRLKSRSKGKEKLGYLKGSLQRLVDALEVKLREKKVIIFKNTPVTELLFENDRVIGVKTPQGEFRADKILVTIPTIYLAKLIPSKFSNYRKQLEKIEYFGAICVVVVTEKPLSNIYWLNVGDPGFDFGGVIEQTNFLSSKEYQGLHVTYLSRYATWREPILSKSDPEIISLFKKQLQSIYPDLETKGIKDIQVFRTKTAATVCDKNFSDKIPAYKTPIPNLYIASMAHVYPDERSVNNSIKVALNADAVLQIS</sequence>
<dbReference type="Gene3D" id="3.50.50.60">
    <property type="entry name" value="FAD/NAD(P)-binding domain"/>
    <property type="match status" value="1"/>
</dbReference>
<dbReference type="GO" id="GO:0016491">
    <property type="term" value="F:oxidoreductase activity"/>
    <property type="evidence" value="ECO:0007669"/>
    <property type="project" value="InterPro"/>
</dbReference>
<organism evidence="2 3">
    <name type="scientific">Chroococcidiopsis cubana SAG 39.79</name>
    <dbReference type="NCBI Taxonomy" id="388085"/>
    <lineage>
        <taxon>Bacteria</taxon>
        <taxon>Bacillati</taxon>
        <taxon>Cyanobacteriota</taxon>
        <taxon>Cyanophyceae</taxon>
        <taxon>Chroococcidiopsidales</taxon>
        <taxon>Chroococcidiopsidaceae</taxon>
        <taxon>Chroococcidiopsis</taxon>
    </lineage>
</organism>
<dbReference type="EMBL" id="RSCK01000007">
    <property type="protein sequence ID" value="RUT13391.1"/>
    <property type="molecule type" value="Genomic_DNA"/>
</dbReference>
<dbReference type="InterPro" id="IPR050464">
    <property type="entry name" value="Zeta_carotene_desat/Oxidored"/>
</dbReference>
<accession>A0AB37UQ07</accession>
<dbReference type="SUPFAM" id="SSF51905">
    <property type="entry name" value="FAD/NAD(P)-binding domain"/>
    <property type="match status" value="1"/>
</dbReference>
<name>A0AB37UQ07_9CYAN</name>
<dbReference type="NCBIfam" id="NF005560">
    <property type="entry name" value="PRK07233.1"/>
    <property type="match status" value="1"/>
</dbReference>
<dbReference type="InterPro" id="IPR036188">
    <property type="entry name" value="FAD/NAD-bd_sf"/>
</dbReference>
<comment type="caution">
    <text evidence="2">The sequence shown here is derived from an EMBL/GenBank/DDBJ whole genome shotgun (WGS) entry which is preliminary data.</text>
</comment>
<dbReference type="PANTHER" id="PTHR42923">
    <property type="entry name" value="PROTOPORPHYRINOGEN OXIDASE"/>
    <property type="match status" value="1"/>
</dbReference>
<evidence type="ECO:0000313" key="2">
    <source>
        <dbReference type="EMBL" id="RUT13391.1"/>
    </source>
</evidence>
<dbReference type="Gene3D" id="3.90.660.50">
    <property type="match status" value="1"/>
</dbReference>
<gene>
    <name evidence="2" type="ORF">DSM107010_13460</name>
</gene>
<dbReference type="Proteomes" id="UP000282574">
    <property type="component" value="Unassembled WGS sequence"/>
</dbReference>
<proteinExistence type="predicted"/>
<dbReference type="Pfam" id="PF01593">
    <property type="entry name" value="Amino_oxidase"/>
    <property type="match status" value="1"/>
</dbReference>